<dbReference type="AlphaFoldDB" id="A0AAD6EJI0"/>
<evidence type="ECO:0000256" key="4">
    <source>
        <dbReference type="ARBA" id="ARBA00022692"/>
    </source>
</evidence>
<dbReference type="GO" id="GO:1990538">
    <property type="term" value="F:xylan O-acetyltransferase activity"/>
    <property type="evidence" value="ECO:0007669"/>
    <property type="project" value="UniProtKB-ARBA"/>
</dbReference>
<evidence type="ECO:0000256" key="6">
    <source>
        <dbReference type="ARBA" id="ARBA00022989"/>
    </source>
</evidence>
<evidence type="ECO:0000256" key="2">
    <source>
        <dbReference type="ARBA" id="ARBA00007727"/>
    </source>
</evidence>
<dbReference type="Pfam" id="PF14416">
    <property type="entry name" value="PMR5N"/>
    <property type="match status" value="1"/>
</dbReference>
<dbReference type="InterPro" id="IPR026057">
    <property type="entry name" value="TBL_C"/>
</dbReference>
<evidence type="ECO:0008006" key="13">
    <source>
        <dbReference type="Google" id="ProtNLM"/>
    </source>
</evidence>
<dbReference type="Pfam" id="PF13839">
    <property type="entry name" value="PC-Esterase"/>
    <property type="match status" value="1"/>
</dbReference>
<evidence type="ECO:0000256" key="1">
    <source>
        <dbReference type="ARBA" id="ARBA00004323"/>
    </source>
</evidence>
<evidence type="ECO:0000256" key="3">
    <source>
        <dbReference type="ARBA" id="ARBA00022679"/>
    </source>
</evidence>
<evidence type="ECO:0000259" key="9">
    <source>
        <dbReference type="Pfam" id="PF13839"/>
    </source>
</evidence>
<evidence type="ECO:0000256" key="8">
    <source>
        <dbReference type="ARBA" id="ARBA00023136"/>
    </source>
</evidence>
<keyword evidence="4" id="KW-0812">Transmembrane</keyword>
<accession>A0AAD6EJI0</accession>
<proteinExistence type="inferred from homology"/>
<dbReference type="EMBL" id="JAMRDG010000002">
    <property type="protein sequence ID" value="KAJ3686852.1"/>
    <property type="molecule type" value="Genomic_DNA"/>
</dbReference>
<keyword evidence="5" id="KW-0735">Signal-anchor</keyword>
<keyword evidence="7" id="KW-0333">Golgi apparatus</keyword>
<dbReference type="Proteomes" id="UP001210211">
    <property type="component" value="Unassembled WGS sequence"/>
</dbReference>
<dbReference type="PANTHER" id="PTHR32285:SF208">
    <property type="entry name" value="PROTEIN TRICHOME BIREFRINGENCE-LIKE 2"/>
    <property type="match status" value="1"/>
</dbReference>
<name>A0AAD6EJI0_9POAL</name>
<comment type="caution">
    <text evidence="11">The sequence shown here is derived from an EMBL/GenBank/DDBJ whole genome shotgun (WGS) entry which is preliminary data.</text>
</comment>
<gene>
    <name evidence="11" type="ORF">LUZ61_016016</name>
</gene>
<feature type="domain" description="Trichome birefringence-like N-terminal" evidence="10">
    <location>
        <begin position="274"/>
        <end position="327"/>
    </location>
</feature>
<sequence length="625" mass="71164">MDYWRKKLSAFSEWSLASGFTLGVVVSLLLILSLTATSSSSSLFPWFNSLSFRNFSSSPVELELDRGRERVPGVKDANFSVVQPGILNSNNSLANYSSNETSTIEKLPLEIVGGANFTSNNATSNGSSLSPSSIEEPQFEKFNAGNWSSVEDNSKYWGHDGGNGSSNVEQLPSWNSTVNNTHQVLNPPLYNKTSVSSNSTTNLNPIEGNLTVPHNLEKPLLKVNSTDVDTSLEKPHGNDVLLDKMSTIQQKDQANNMSNSYNKTEITVGLLQNQQCDIFDGKWVRDESGALYPPGSCPYIDDDFNCFKNGRPDHDYLRWRWQPNQCNIPRLNATDFLKRLRGKRLLFVGDSLNRNMWESLVCILRHAVQDKTRVFEASGKKRFKTSGYYSFRFKDYKCYIDFVRSTFLVKEVVSQNSNGFEDEKLRLDILDDTTVAYQKADIIVFNTGHWWTHEKTSKGINYYQESQYVYPVLKVLKAYKKALLTWARWVDANINPKKTQVVFRGYSLTHFKGGQWNSGGQCHKETEPIFNESFLSHYPSKNRALEQVLRQMKTPVIYLNISRLTDYRKDAHPSIYRKRYNTPEEQIAAEKSQDCSHWCLPGVPDSWNELLYASLLLAGKGSWRN</sequence>
<evidence type="ECO:0000313" key="11">
    <source>
        <dbReference type="EMBL" id="KAJ3686852.1"/>
    </source>
</evidence>
<dbReference type="InterPro" id="IPR025846">
    <property type="entry name" value="TBL_N"/>
</dbReference>
<dbReference type="InterPro" id="IPR029962">
    <property type="entry name" value="TBL"/>
</dbReference>
<keyword evidence="12" id="KW-1185">Reference proteome</keyword>
<evidence type="ECO:0000256" key="5">
    <source>
        <dbReference type="ARBA" id="ARBA00022968"/>
    </source>
</evidence>
<keyword evidence="8" id="KW-0472">Membrane</keyword>
<feature type="domain" description="Trichome birefringence-like C-terminal" evidence="9">
    <location>
        <begin position="328"/>
        <end position="613"/>
    </location>
</feature>
<comment type="similarity">
    <text evidence="2">Belongs to the PC-esterase family. TBL subfamily.</text>
</comment>
<dbReference type="GO" id="GO:0000139">
    <property type="term" value="C:Golgi membrane"/>
    <property type="evidence" value="ECO:0007669"/>
    <property type="project" value="UniProtKB-SubCell"/>
</dbReference>
<organism evidence="11 12">
    <name type="scientific">Rhynchospora tenuis</name>
    <dbReference type="NCBI Taxonomy" id="198213"/>
    <lineage>
        <taxon>Eukaryota</taxon>
        <taxon>Viridiplantae</taxon>
        <taxon>Streptophyta</taxon>
        <taxon>Embryophyta</taxon>
        <taxon>Tracheophyta</taxon>
        <taxon>Spermatophyta</taxon>
        <taxon>Magnoliopsida</taxon>
        <taxon>Liliopsida</taxon>
        <taxon>Poales</taxon>
        <taxon>Cyperaceae</taxon>
        <taxon>Cyperoideae</taxon>
        <taxon>Rhynchosporeae</taxon>
        <taxon>Rhynchospora</taxon>
    </lineage>
</organism>
<evidence type="ECO:0000259" key="10">
    <source>
        <dbReference type="Pfam" id="PF14416"/>
    </source>
</evidence>
<evidence type="ECO:0000313" key="12">
    <source>
        <dbReference type="Proteomes" id="UP001210211"/>
    </source>
</evidence>
<dbReference type="PANTHER" id="PTHR32285">
    <property type="entry name" value="PROTEIN TRICHOME BIREFRINGENCE-LIKE 9-RELATED"/>
    <property type="match status" value="1"/>
</dbReference>
<keyword evidence="3" id="KW-0808">Transferase</keyword>
<reference evidence="11 12" key="1">
    <citation type="journal article" date="2022" name="Cell">
        <title>Repeat-based holocentromeres influence genome architecture and karyotype evolution.</title>
        <authorList>
            <person name="Hofstatter P.G."/>
            <person name="Thangavel G."/>
            <person name="Lux T."/>
            <person name="Neumann P."/>
            <person name="Vondrak T."/>
            <person name="Novak P."/>
            <person name="Zhang M."/>
            <person name="Costa L."/>
            <person name="Castellani M."/>
            <person name="Scott A."/>
            <person name="Toegelov H."/>
            <person name="Fuchs J."/>
            <person name="Mata-Sucre Y."/>
            <person name="Dias Y."/>
            <person name="Vanzela A.L.L."/>
            <person name="Huettel B."/>
            <person name="Almeida C.C.S."/>
            <person name="Simkova H."/>
            <person name="Souza G."/>
            <person name="Pedrosa-Harand A."/>
            <person name="Macas J."/>
            <person name="Mayer K.F.X."/>
            <person name="Houben A."/>
            <person name="Marques A."/>
        </authorList>
    </citation>
    <scope>NUCLEOTIDE SEQUENCE [LARGE SCALE GENOMIC DNA]</scope>
    <source>
        <strain evidence="11">RhyTen1mFocal</strain>
    </source>
</reference>
<keyword evidence="6" id="KW-1133">Transmembrane helix</keyword>
<protein>
    <recommendedName>
        <fullName evidence="13">Trichome birefringence-like N-terminal domain-containing protein</fullName>
    </recommendedName>
</protein>
<comment type="subcellular location">
    <subcellularLocation>
        <location evidence="1">Golgi apparatus membrane</location>
        <topology evidence="1">Single-pass type II membrane protein</topology>
    </subcellularLocation>
</comment>
<evidence type="ECO:0000256" key="7">
    <source>
        <dbReference type="ARBA" id="ARBA00023034"/>
    </source>
</evidence>